<evidence type="ECO:0000256" key="1">
    <source>
        <dbReference type="ARBA" id="ARBA00004613"/>
    </source>
</evidence>
<evidence type="ECO:0000256" key="3">
    <source>
        <dbReference type="ARBA" id="ARBA00022525"/>
    </source>
</evidence>
<keyword evidence="8" id="KW-0624">Polysaccharide degradation</keyword>
<comment type="subcellular location">
    <subcellularLocation>
        <location evidence="1">Secreted</location>
    </subcellularLocation>
</comment>
<evidence type="ECO:0000256" key="10">
    <source>
        <dbReference type="SAM" id="SignalP"/>
    </source>
</evidence>
<feature type="signal peptide" evidence="10">
    <location>
        <begin position="1"/>
        <end position="15"/>
    </location>
</feature>
<dbReference type="EMBL" id="MU006621">
    <property type="protein sequence ID" value="KAF2741875.1"/>
    <property type="molecule type" value="Genomic_DNA"/>
</dbReference>
<organism evidence="11 12">
    <name type="scientific">Sporormia fimetaria CBS 119925</name>
    <dbReference type="NCBI Taxonomy" id="1340428"/>
    <lineage>
        <taxon>Eukaryota</taxon>
        <taxon>Fungi</taxon>
        <taxon>Dikarya</taxon>
        <taxon>Ascomycota</taxon>
        <taxon>Pezizomycotina</taxon>
        <taxon>Dothideomycetes</taxon>
        <taxon>Pleosporomycetidae</taxon>
        <taxon>Pleosporales</taxon>
        <taxon>Sporormiaceae</taxon>
        <taxon>Sporormia</taxon>
    </lineage>
</organism>
<comment type="catalytic activity">
    <reaction evidence="9">
        <text>feruloyl-polysaccharide + H2O = ferulate + polysaccharide.</text>
        <dbReference type="EC" id="3.1.1.73"/>
    </reaction>
</comment>
<dbReference type="PANTHER" id="PTHR38050:SF2">
    <property type="entry name" value="FERULOYL ESTERASE C-RELATED"/>
    <property type="match status" value="1"/>
</dbReference>
<dbReference type="Proteomes" id="UP000799440">
    <property type="component" value="Unassembled WGS sequence"/>
</dbReference>
<evidence type="ECO:0000256" key="7">
    <source>
        <dbReference type="ARBA" id="ARBA00023277"/>
    </source>
</evidence>
<dbReference type="GO" id="GO:0045493">
    <property type="term" value="P:xylan catabolic process"/>
    <property type="evidence" value="ECO:0007669"/>
    <property type="project" value="UniProtKB-KW"/>
</dbReference>
<protein>
    <recommendedName>
        <fullName evidence="2">feruloyl esterase</fullName>
        <ecNumber evidence="2">3.1.1.73</ecNumber>
    </recommendedName>
</protein>
<keyword evidence="4" id="KW-0858">Xylan degradation</keyword>
<reference evidence="11" key="1">
    <citation type="journal article" date="2020" name="Stud. Mycol.">
        <title>101 Dothideomycetes genomes: a test case for predicting lifestyles and emergence of pathogens.</title>
        <authorList>
            <person name="Haridas S."/>
            <person name="Albert R."/>
            <person name="Binder M."/>
            <person name="Bloem J."/>
            <person name="Labutti K."/>
            <person name="Salamov A."/>
            <person name="Andreopoulos B."/>
            <person name="Baker S."/>
            <person name="Barry K."/>
            <person name="Bills G."/>
            <person name="Bluhm B."/>
            <person name="Cannon C."/>
            <person name="Castanera R."/>
            <person name="Culley D."/>
            <person name="Daum C."/>
            <person name="Ezra D."/>
            <person name="Gonzalez J."/>
            <person name="Henrissat B."/>
            <person name="Kuo A."/>
            <person name="Liang C."/>
            <person name="Lipzen A."/>
            <person name="Lutzoni F."/>
            <person name="Magnuson J."/>
            <person name="Mondo S."/>
            <person name="Nolan M."/>
            <person name="Ohm R."/>
            <person name="Pangilinan J."/>
            <person name="Park H.-J."/>
            <person name="Ramirez L."/>
            <person name="Alfaro M."/>
            <person name="Sun H."/>
            <person name="Tritt A."/>
            <person name="Yoshinaga Y."/>
            <person name="Zwiers L.-H."/>
            <person name="Turgeon B."/>
            <person name="Goodwin S."/>
            <person name="Spatafora J."/>
            <person name="Crous P."/>
            <person name="Grigoriev I."/>
        </authorList>
    </citation>
    <scope>NUCLEOTIDE SEQUENCE</scope>
    <source>
        <strain evidence="11">CBS 119925</strain>
    </source>
</reference>
<evidence type="ECO:0000256" key="6">
    <source>
        <dbReference type="ARBA" id="ARBA00022801"/>
    </source>
</evidence>
<dbReference type="SUPFAM" id="SSF53474">
    <property type="entry name" value="alpha/beta-Hydrolases"/>
    <property type="match status" value="1"/>
</dbReference>
<keyword evidence="5 10" id="KW-0732">Signal</keyword>
<dbReference type="AlphaFoldDB" id="A0A6A6UUS0"/>
<evidence type="ECO:0000313" key="12">
    <source>
        <dbReference type="Proteomes" id="UP000799440"/>
    </source>
</evidence>
<dbReference type="EC" id="3.1.1.73" evidence="2"/>
<evidence type="ECO:0000256" key="5">
    <source>
        <dbReference type="ARBA" id="ARBA00022729"/>
    </source>
</evidence>
<keyword evidence="12" id="KW-1185">Reference proteome</keyword>
<keyword evidence="3" id="KW-0964">Secreted</keyword>
<gene>
    <name evidence="11" type="ORF">M011DRAFT_454155</name>
</gene>
<proteinExistence type="predicted"/>
<feature type="chain" id="PRO_5025594693" description="feruloyl esterase" evidence="10">
    <location>
        <begin position="16"/>
        <end position="309"/>
    </location>
</feature>
<evidence type="ECO:0000256" key="9">
    <source>
        <dbReference type="ARBA" id="ARBA00034075"/>
    </source>
</evidence>
<dbReference type="InterPro" id="IPR043595">
    <property type="entry name" value="FaeB/C/D"/>
</dbReference>
<dbReference type="GO" id="GO:0030600">
    <property type="term" value="F:feruloyl esterase activity"/>
    <property type="evidence" value="ECO:0007669"/>
    <property type="project" value="UniProtKB-EC"/>
</dbReference>
<name>A0A6A6UUS0_9PLEO</name>
<dbReference type="PANTHER" id="PTHR38050">
    <property type="match status" value="1"/>
</dbReference>
<dbReference type="Gene3D" id="3.40.50.1820">
    <property type="entry name" value="alpha/beta hydrolase"/>
    <property type="match status" value="1"/>
</dbReference>
<evidence type="ECO:0000256" key="8">
    <source>
        <dbReference type="ARBA" id="ARBA00023326"/>
    </source>
</evidence>
<dbReference type="OrthoDB" id="424610at2759"/>
<dbReference type="GO" id="GO:0005576">
    <property type="term" value="C:extracellular region"/>
    <property type="evidence" value="ECO:0007669"/>
    <property type="project" value="UniProtKB-SubCell"/>
</dbReference>
<evidence type="ECO:0000313" key="11">
    <source>
        <dbReference type="EMBL" id="KAF2741875.1"/>
    </source>
</evidence>
<evidence type="ECO:0000256" key="4">
    <source>
        <dbReference type="ARBA" id="ARBA00022651"/>
    </source>
</evidence>
<dbReference type="InterPro" id="IPR029058">
    <property type="entry name" value="AB_hydrolase_fold"/>
</dbReference>
<keyword evidence="6" id="KW-0378">Hydrolase</keyword>
<keyword evidence="7" id="KW-0119">Carbohydrate metabolism</keyword>
<accession>A0A6A6UUS0</accession>
<sequence length="309" mass="32807">MLLLLILLALQLAAAAPLANGCGKKPFLPGITQYRFKLKSSGKSRSYSYHLPSNYDPNKQYPVVLGFHGSSSTGLFFELDSKMSEERFSKEKIMVYPNGIGGSWAGPTYHKGSSVDEDVQFVQDIVKDLEAKFCIDSSQIYGVGMSNGGGFIGSLACSPVGSGIFAALAAGSGAFYTDLNGPSNGCNPSSKPLPVLEVHGGSDRTVKYAGGQGDGGPLPPVSDWVNWWAQRNGCTSKTESTTHGGDVHHSSWTCGGKKGVVQHYKVDSLGHCWADTELNLSQISVPQGPGPIQASSIIMQFFDQFAKAA</sequence>
<evidence type="ECO:0000256" key="2">
    <source>
        <dbReference type="ARBA" id="ARBA00013091"/>
    </source>
</evidence>